<dbReference type="InterPro" id="IPR029058">
    <property type="entry name" value="AB_hydrolase_fold"/>
</dbReference>
<name>M7TI07_EUTLA</name>
<evidence type="ECO:0000313" key="10">
    <source>
        <dbReference type="Proteomes" id="UP000012174"/>
    </source>
</evidence>
<sequence length="421" mass="45911">MRGMELLSIAAQAQLNYTYYSAPPMPPVPPVENLYFCNVTVTYTHPGWDDTITVLTLLPLEGRWDGRFMGNGGGGLIAGGHSSLQFSVMPGLESGFSVSTTDGGHTDRLDYTKLYDINWALSSEGNINWPLLVDFAHLALHDMAVIAINWASFLFANIYPGFVMDTLKTYPPPCEIDAMTRAAIATCDLLDGVEDGIISYPGKCQFDPRGLVGAPFECDGDQKIFSAEAAEVVAACWDGPRSKDGEFQWFGFGYDANLTQPLIGPASTTLDAHDEWDELVHACTSEFSSIIGTSDPDLSEFRNAGGKMLNWHGTADQAIPYNGSVSYYDRVLEKDPNAREFYRLFLAPGADHTTHVGIVPSFEHTLGVIVNWVENNVAPDTLSAKGLDGLGRQSERPLCAYPRVQHYVGGDPTVPEAFTCV</sequence>
<keyword evidence="3" id="KW-0479">Metal-binding</keyword>
<protein>
    <recommendedName>
        <fullName evidence="8">Carboxylic ester hydrolase</fullName>
        <ecNumber evidence="8">3.1.1.-</ecNumber>
    </recommendedName>
</protein>
<evidence type="ECO:0000256" key="5">
    <source>
        <dbReference type="ARBA" id="ARBA00022801"/>
    </source>
</evidence>
<dbReference type="EMBL" id="KB706658">
    <property type="protein sequence ID" value="EMR66380.1"/>
    <property type="molecule type" value="Genomic_DNA"/>
</dbReference>
<reference evidence="10" key="1">
    <citation type="journal article" date="2013" name="Genome Announc.">
        <title>Draft genome sequence of the grapevine dieback fungus Eutypa lata UCR-EL1.</title>
        <authorList>
            <person name="Blanco-Ulate B."/>
            <person name="Rolshausen P.E."/>
            <person name="Cantu D."/>
        </authorList>
    </citation>
    <scope>NUCLEOTIDE SEQUENCE [LARGE SCALE GENOMIC DNA]</scope>
    <source>
        <strain evidence="10">UCR-EL1</strain>
    </source>
</reference>
<evidence type="ECO:0000256" key="2">
    <source>
        <dbReference type="ARBA" id="ARBA00022487"/>
    </source>
</evidence>
<dbReference type="Pfam" id="PF07519">
    <property type="entry name" value="Tannase"/>
    <property type="match status" value="2"/>
</dbReference>
<evidence type="ECO:0000313" key="9">
    <source>
        <dbReference type="EMBL" id="EMR66380.1"/>
    </source>
</evidence>
<dbReference type="AlphaFoldDB" id="M7TI07"/>
<keyword evidence="6" id="KW-0106">Calcium</keyword>
<evidence type="ECO:0000256" key="6">
    <source>
        <dbReference type="ARBA" id="ARBA00022837"/>
    </source>
</evidence>
<dbReference type="GO" id="GO:0046872">
    <property type="term" value="F:metal ion binding"/>
    <property type="evidence" value="ECO:0007669"/>
    <property type="project" value="UniProtKB-KW"/>
</dbReference>
<dbReference type="SUPFAM" id="SSF53474">
    <property type="entry name" value="alpha/beta-Hydrolases"/>
    <property type="match status" value="1"/>
</dbReference>
<accession>M7TI07</accession>
<dbReference type="KEGG" id="ela:UCREL1_6633"/>
<dbReference type="HOGENOM" id="CLU_014819_3_2_1"/>
<dbReference type="Proteomes" id="UP000012174">
    <property type="component" value="Unassembled WGS sequence"/>
</dbReference>
<proteinExistence type="inferred from homology"/>
<dbReference type="GO" id="GO:0030600">
    <property type="term" value="F:feruloyl esterase activity"/>
    <property type="evidence" value="ECO:0007669"/>
    <property type="project" value="UniProtKB-ARBA"/>
</dbReference>
<keyword evidence="5 8" id="KW-0378">Hydrolase</keyword>
<evidence type="ECO:0000256" key="7">
    <source>
        <dbReference type="ARBA" id="ARBA00023157"/>
    </source>
</evidence>
<gene>
    <name evidence="9" type="ORF">UCREL1_6633</name>
</gene>
<keyword evidence="4" id="KW-0732">Signal</keyword>
<evidence type="ECO:0000256" key="4">
    <source>
        <dbReference type="ARBA" id="ARBA00022729"/>
    </source>
</evidence>
<dbReference type="PANTHER" id="PTHR33938:SF8">
    <property type="entry name" value="CARBOXYLIC ESTER HYDROLASE"/>
    <property type="match status" value="1"/>
</dbReference>
<keyword evidence="10" id="KW-1185">Reference proteome</keyword>
<dbReference type="STRING" id="1287681.M7TI07"/>
<dbReference type="eggNOG" id="ENOG502SH94">
    <property type="taxonomic scope" value="Eukaryota"/>
</dbReference>
<keyword evidence="7" id="KW-1015">Disulfide bond</keyword>
<evidence type="ECO:0000256" key="8">
    <source>
        <dbReference type="RuleBase" id="RU361238"/>
    </source>
</evidence>
<evidence type="ECO:0000256" key="3">
    <source>
        <dbReference type="ARBA" id="ARBA00022723"/>
    </source>
</evidence>
<keyword evidence="2" id="KW-0719">Serine esterase</keyword>
<dbReference type="OrthoDB" id="3039123at2759"/>
<dbReference type="PANTHER" id="PTHR33938">
    <property type="entry name" value="FERULOYL ESTERASE B-RELATED"/>
    <property type="match status" value="1"/>
</dbReference>
<comment type="similarity">
    <text evidence="1 8">Belongs to the tannase family.</text>
</comment>
<evidence type="ECO:0000256" key="1">
    <source>
        <dbReference type="ARBA" id="ARBA00006249"/>
    </source>
</evidence>
<organism evidence="9 10">
    <name type="scientific">Eutypa lata (strain UCR-EL1)</name>
    <name type="common">Grapevine dieback disease fungus</name>
    <name type="synonym">Eutypa armeniacae</name>
    <dbReference type="NCBI Taxonomy" id="1287681"/>
    <lineage>
        <taxon>Eukaryota</taxon>
        <taxon>Fungi</taxon>
        <taxon>Dikarya</taxon>
        <taxon>Ascomycota</taxon>
        <taxon>Pezizomycotina</taxon>
        <taxon>Sordariomycetes</taxon>
        <taxon>Xylariomycetidae</taxon>
        <taxon>Xylariales</taxon>
        <taxon>Diatrypaceae</taxon>
        <taxon>Eutypa</taxon>
    </lineage>
</organism>
<dbReference type="InterPro" id="IPR011118">
    <property type="entry name" value="Tannase/feruloyl_esterase"/>
</dbReference>
<dbReference type="EC" id="3.1.1.-" evidence="8"/>